<protein>
    <submittedName>
        <fullName evidence="2">Uncharacterized protein</fullName>
    </submittedName>
</protein>
<evidence type="ECO:0000313" key="3">
    <source>
        <dbReference type="Proteomes" id="UP000515971"/>
    </source>
</evidence>
<proteinExistence type="predicted"/>
<dbReference type="Proteomes" id="UP000515971">
    <property type="component" value="Chromosome"/>
</dbReference>
<dbReference type="EMBL" id="CP060718">
    <property type="protein sequence ID" value="QNN67466.1"/>
    <property type="molecule type" value="Genomic_DNA"/>
</dbReference>
<keyword evidence="1" id="KW-0732">Signal</keyword>
<sequence>MRWRNALILAAIAAAPAGVAAAQSRAPQAMPTDANNPLVKALEACRKIPDAAQRVACYDAASAALVNATTSGQVRVVDRNEVRRARRSLFGFSLPRLPWFSGDDSQNDPDDRLDSTIKSAWLLKGAGRYRIVLADNAVWETTESKLNWIAPRPGQKITILKGVLGNYFLSVDGQVGLRGRRVG</sequence>
<evidence type="ECO:0000256" key="1">
    <source>
        <dbReference type="SAM" id="SignalP"/>
    </source>
</evidence>
<reference evidence="2 3" key="1">
    <citation type="submission" date="2020-08" db="EMBL/GenBank/DDBJ databases">
        <title>Genome sequence of Sphingomonas lutea KCTC 23642T.</title>
        <authorList>
            <person name="Hyun D.-W."/>
            <person name="Bae J.-W."/>
        </authorList>
    </citation>
    <scope>NUCLEOTIDE SEQUENCE [LARGE SCALE GENOMIC DNA]</scope>
    <source>
        <strain evidence="2 3">KCTC 23642</strain>
    </source>
</reference>
<gene>
    <name evidence="2" type="ORF">H9L13_00370</name>
</gene>
<name>A0A7G9SHZ1_9SPHN</name>
<feature type="signal peptide" evidence="1">
    <location>
        <begin position="1"/>
        <end position="21"/>
    </location>
</feature>
<feature type="chain" id="PRO_5028918921" evidence="1">
    <location>
        <begin position="22"/>
        <end position="183"/>
    </location>
</feature>
<keyword evidence="3" id="KW-1185">Reference proteome</keyword>
<dbReference type="KEGG" id="slut:H9L13_00370"/>
<organism evidence="2 3">
    <name type="scientific">Sphingomonas lutea</name>
    <dbReference type="NCBI Taxonomy" id="1045317"/>
    <lineage>
        <taxon>Bacteria</taxon>
        <taxon>Pseudomonadati</taxon>
        <taxon>Pseudomonadota</taxon>
        <taxon>Alphaproteobacteria</taxon>
        <taxon>Sphingomonadales</taxon>
        <taxon>Sphingomonadaceae</taxon>
        <taxon>Sphingomonas</taxon>
    </lineage>
</organism>
<dbReference type="AlphaFoldDB" id="A0A7G9SHZ1"/>
<accession>A0A7G9SHZ1</accession>
<evidence type="ECO:0000313" key="2">
    <source>
        <dbReference type="EMBL" id="QNN67466.1"/>
    </source>
</evidence>
<dbReference type="RefSeq" id="WP_187538055.1">
    <property type="nucleotide sequence ID" value="NZ_BAABJT010000001.1"/>
</dbReference>